<dbReference type="GO" id="GO:0098552">
    <property type="term" value="C:side of membrane"/>
    <property type="evidence" value="ECO:0007669"/>
    <property type="project" value="UniProtKB-KW"/>
</dbReference>
<dbReference type="InterPro" id="IPR045860">
    <property type="entry name" value="Snake_toxin-like_sf"/>
</dbReference>
<name>A0A1U7SW28_ALLSI</name>
<comment type="subcellular location">
    <subcellularLocation>
        <location evidence="1">Cell membrane</location>
        <topology evidence="1">Lipid-anchor</topology>
        <topology evidence="1">GPI-anchor</topology>
    </subcellularLocation>
</comment>
<dbReference type="GO" id="GO:0030154">
    <property type="term" value="P:cell differentiation"/>
    <property type="evidence" value="ECO:0007669"/>
    <property type="project" value="UniProtKB-ARBA"/>
</dbReference>
<keyword evidence="4 10" id="KW-0732">Signal</keyword>
<evidence type="ECO:0000256" key="7">
    <source>
        <dbReference type="ARBA" id="ARBA00023180"/>
    </source>
</evidence>
<dbReference type="PANTHER" id="PTHR47613:SF1">
    <property type="entry name" value="SPERM ACROSOME MEMBRANE-ASSOCIATED PROTEIN 4"/>
    <property type="match status" value="1"/>
</dbReference>
<sequence>MGYKGPGGFWTCPSIAMKVSALLLFLGCLCHPGESQNHRLRCYECGFEKLCDVKVVTCKEGDKCAIWKGLADHKVHDPIWSRGCVAAWNCGGREYLPGYLGSYRVTSTCCSSDLCNAAPPAQLPPATPALLGLAAALGAWLPCAL</sequence>
<evidence type="ECO:0000256" key="9">
    <source>
        <dbReference type="ARBA" id="ARBA00029446"/>
    </source>
</evidence>
<evidence type="ECO:0000256" key="4">
    <source>
        <dbReference type="ARBA" id="ARBA00022729"/>
    </source>
</evidence>
<evidence type="ECO:0000259" key="11">
    <source>
        <dbReference type="Pfam" id="PF00021"/>
    </source>
</evidence>
<dbReference type="SUPFAM" id="SSF57302">
    <property type="entry name" value="Snake toxin-like"/>
    <property type="match status" value="1"/>
</dbReference>
<evidence type="ECO:0000256" key="6">
    <source>
        <dbReference type="ARBA" id="ARBA00023157"/>
    </source>
</evidence>
<gene>
    <name evidence="13" type="primary">LOC102375183</name>
</gene>
<evidence type="ECO:0000256" key="2">
    <source>
        <dbReference type="ARBA" id="ARBA00022475"/>
    </source>
</evidence>
<comment type="similarity">
    <text evidence="9">Belongs to the SPACA4/bouncer family.</text>
</comment>
<accession>A0A1U7SW28</accession>
<evidence type="ECO:0000256" key="5">
    <source>
        <dbReference type="ARBA" id="ARBA00023136"/>
    </source>
</evidence>
<dbReference type="InterPro" id="IPR016054">
    <property type="entry name" value="LY6_UPA_recep-like"/>
</dbReference>
<dbReference type="RefSeq" id="XP_006037711.1">
    <property type="nucleotide sequence ID" value="XM_006037649.2"/>
</dbReference>
<dbReference type="GO" id="GO:0005886">
    <property type="term" value="C:plasma membrane"/>
    <property type="evidence" value="ECO:0007669"/>
    <property type="project" value="UniProtKB-SubCell"/>
</dbReference>
<protein>
    <submittedName>
        <fullName evidence="13">Sperm acrosome membrane-associated protein 4</fullName>
    </submittedName>
</protein>
<dbReference type="InterPro" id="IPR046354">
    <property type="entry name" value="SPACA4/Bouncer"/>
</dbReference>
<keyword evidence="6" id="KW-1015">Disulfide bond</keyword>
<dbReference type="KEGG" id="asn:102375183"/>
<evidence type="ECO:0000256" key="10">
    <source>
        <dbReference type="SAM" id="SignalP"/>
    </source>
</evidence>
<dbReference type="AlphaFoldDB" id="A0A1U7SW28"/>
<evidence type="ECO:0000256" key="1">
    <source>
        <dbReference type="ARBA" id="ARBA00004609"/>
    </source>
</evidence>
<evidence type="ECO:0000313" key="12">
    <source>
        <dbReference type="Proteomes" id="UP000189705"/>
    </source>
</evidence>
<dbReference type="PANTHER" id="PTHR47613">
    <property type="entry name" value="SPERM ACROSOME MEMBRANE-ASSOCIATED PROTEIN 4"/>
    <property type="match status" value="1"/>
</dbReference>
<feature type="signal peptide" evidence="10">
    <location>
        <begin position="1"/>
        <end position="35"/>
    </location>
</feature>
<keyword evidence="5" id="KW-0472">Membrane</keyword>
<dbReference type="GO" id="GO:0035036">
    <property type="term" value="P:sperm-egg recognition"/>
    <property type="evidence" value="ECO:0007669"/>
    <property type="project" value="TreeGrafter"/>
</dbReference>
<reference evidence="13" key="1">
    <citation type="submission" date="2025-08" db="UniProtKB">
        <authorList>
            <consortium name="RefSeq"/>
        </authorList>
    </citation>
    <scope>IDENTIFICATION</scope>
</reference>
<feature type="domain" description="UPAR/Ly6" evidence="11">
    <location>
        <begin position="39"/>
        <end position="117"/>
    </location>
</feature>
<dbReference type="Gene3D" id="2.10.60.10">
    <property type="entry name" value="CD59"/>
    <property type="match status" value="1"/>
</dbReference>
<feature type="chain" id="PRO_5010573753" evidence="10">
    <location>
        <begin position="36"/>
        <end position="145"/>
    </location>
</feature>
<dbReference type="eggNOG" id="ENOG502S5P1">
    <property type="taxonomic scope" value="Eukaryota"/>
</dbReference>
<keyword evidence="2" id="KW-1003">Cell membrane</keyword>
<dbReference type="GeneID" id="102375183"/>
<evidence type="ECO:0000313" key="13">
    <source>
        <dbReference type="RefSeq" id="XP_006037711.1"/>
    </source>
</evidence>
<organism evidence="12 13">
    <name type="scientific">Alligator sinensis</name>
    <name type="common">Chinese alligator</name>
    <dbReference type="NCBI Taxonomy" id="38654"/>
    <lineage>
        <taxon>Eukaryota</taxon>
        <taxon>Metazoa</taxon>
        <taxon>Chordata</taxon>
        <taxon>Craniata</taxon>
        <taxon>Vertebrata</taxon>
        <taxon>Euteleostomi</taxon>
        <taxon>Archelosauria</taxon>
        <taxon>Archosauria</taxon>
        <taxon>Crocodylia</taxon>
        <taxon>Alligatoridae</taxon>
        <taxon>Alligatorinae</taxon>
        <taxon>Alligator</taxon>
    </lineage>
</organism>
<dbReference type="Proteomes" id="UP000189705">
    <property type="component" value="Unplaced"/>
</dbReference>
<dbReference type="InParanoid" id="A0A1U7SW28"/>
<keyword evidence="8" id="KW-0449">Lipoprotein</keyword>
<dbReference type="Pfam" id="PF00021">
    <property type="entry name" value="UPAR_LY6"/>
    <property type="match status" value="1"/>
</dbReference>
<evidence type="ECO:0000256" key="3">
    <source>
        <dbReference type="ARBA" id="ARBA00022622"/>
    </source>
</evidence>
<evidence type="ECO:0000256" key="8">
    <source>
        <dbReference type="ARBA" id="ARBA00023288"/>
    </source>
</evidence>
<keyword evidence="12" id="KW-1185">Reference proteome</keyword>
<keyword evidence="3" id="KW-0336">GPI-anchor</keyword>
<keyword evidence="7" id="KW-0325">Glycoprotein</keyword>
<proteinExistence type="inferred from homology"/>